<evidence type="ECO:0000313" key="2">
    <source>
        <dbReference type="Proteomes" id="UP000316304"/>
    </source>
</evidence>
<reference evidence="1 2" key="1">
    <citation type="submission" date="2019-02" db="EMBL/GenBank/DDBJ databases">
        <title>Deep-cultivation of Planctomycetes and their phenomic and genomic characterization uncovers novel biology.</title>
        <authorList>
            <person name="Wiegand S."/>
            <person name="Jogler M."/>
            <person name="Boedeker C."/>
            <person name="Pinto D."/>
            <person name="Vollmers J."/>
            <person name="Rivas-Marin E."/>
            <person name="Kohn T."/>
            <person name="Peeters S.H."/>
            <person name="Heuer A."/>
            <person name="Rast P."/>
            <person name="Oberbeckmann S."/>
            <person name="Bunk B."/>
            <person name="Jeske O."/>
            <person name="Meyerdierks A."/>
            <person name="Storesund J.E."/>
            <person name="Kallscheuer N."/>
            <person name="Luecker S."/>
            <person name="Lage O.M."/>
            <person name="Pohl T."/>
            <person name="Merkel B.J."/>
            <person name="Hornburger P."/>
            <person name="Mueller R.-W."/>
            <person name="Bruemmer F."/>
            <person name="Labrenz M."/>
            <person name="Spormann A.M."/>
            <person name="Op Den Camp H."/>
            <person name="Overmann J."/>
            <person name="Amann R."/>
            <person name="Jetten M.S.M."/>
            <person name="Mascher T."/>
            <person name="Medema M.H."/>
            <person name="Devos D.P."/>
            <person name="Kaster A.-K."/>
            <person name="Ovreas L."/>
            <person name="Rohde M."/>
            <person name="Galperin M.Y."/>
            <person name="Jogler C."/>
        </authorList>
    </citation>
    <scope>NUCLEOTIDE SEQUENCE [LARGE SCALE GENOMIC DNA]</scope>
    <source>
        <strain evidence="1 2">Pla52o</strain>
    </source>
</reference>
<accession>A0A5C6BHG7</accession>
<gene>
    <name evidence="1" type="ORF">Pla52o_58190</name>
</gene>
<evidence type="ECO:0000313" key="1">
    <source>
        <dbReference type="EMBL" id="TWU09904.1"/>
    </source>
</evidence>
<dbReference type="EMBL" id="SJPT01000027">
    <property type="protein sequence ID" value="TWU09904.1"/>
    <property type="molecule type" value="Genomic_DNA"/>
</dbReference>
<keyword evidence="2" id="KW-1185">Reference proteome</keyword>
<proteinExistence type="predicted"/>
<protein>
    <submittedName>
        <fullName evidence="1">Uncharacterized protein</fullName>
    </submittedName>
</protein>
<organism evidence="1 2">
    <name type="scientific">Novipirellula galeiformis</name>
    <dbReference type="NCBI Taxonomy" id="2528004"/>
    <lineage>
        <taxon>Bacteria</taxon>
        <taxon>Pseudomonadati</taxon>
        <taxon>Planctomycetota</taxon>
        <taxon>Planctomycetia</taxon>
        <taxon>Pirellulales</taxon>
        <taxon>Pirellulaceae</taxon>
        <taxon>Novipirellula</taxon>
    </lineage>
</organism>
<dbReference type="Proteomes" id="UP000316304">
    <property type="component" value="Unassembled WGS sequence"/>
</dbReference>
<dbReference type="AlphaFoldDB" id="A0A5C6BHG7"/>
<comment type="caution">
    <text evidence="1">The sequence shown here is derived from an EMBL/GenBank/DDBJ whole genome shotgun (WGS) entry which is preliminary data.</text>
</comment>
<sequence>MELTFLEHANVSVNDDGHGDGFFRVRGLGRMITWQNDFQDRGGLVLNHFANSQCSKLVCVGVMFAVLAE</sequence>
<name>A0A5C6BHG7_9BACT</name>